<sequence>MIDSSRKENVVLQAKEWLTLIEWLGIQTWQDPEHPFHVFLQAMLDSDAEDTRETLKSKEEVSETVQGARISLPQHVLDDLTAASAAVKACWLTYTCGKQTFEEYLHITGNQIIRFRRLPGKINRLFVERITEGKQLSVLLAGRMKWNSRTPGELPALMMSRKQFDAALSQARELELNRLATLLADMTNDEEGSIALAKCMKSPLAHGDIRFYANCGGRWEIQQMQFMNNPQLNWLIRCSAKDEEDWMIATPTPRQQFQKILLKWFRKPHNAE</sequence>
<name>A0ABU5PI79_9BACL</name>
<evidence type="ECO:0000313" key="2">
    <source>
        <dbReference type="Proteomes" id="UP001292216"/>
    </source>
</evidence>
<comment type="caution">
    <text evidence="1">The sequence shown here is derived from an EMBL/GenBank/DDBJ whole genome shotgun (WGS) entry which is preliminary data.</text>
</comment>
<dbReference type="Proteomes" id="UP001292216">
    <property type="component" value="Unassembled WGS sequence"/>
</dbReference>
<keyword evidence="2" id="KW-1185">Reference proteome</keyword>
<evidence type="ECO:0008006" key="3">
    <source>
        <dbReference type="Google" id="ProtNLM"/>
    </source>
</evidence>
<gene>
    <name evidence="1" type="ORF">U9M73_05195</name>
</gene>
<dbReference type="EMBL" id="JAYERP010000001">
    <property type="protein sequence ID" value="MEA3569392.1"/>
    <property type="molecule type" value="Genomic_DNA"/>
</dbReference>
<dbReference type="RefSeq" id="WP_323076482.1">
    <property type="nucleotide sequence ID" value="NZ_CBCSKM010000005.1"/>
</dbReference>
<protein>
    <recommendedName>
        <fullName evidence="3">WYL domain-containing protein</fullName>
    </recommendedName>
</protein>
<accession>A0ABU5PI79</accession>
<proteinExistence type="predicted"/>
<organism evidence="1 2">
    <name type="scientific">Paenibacillus phoenicis</name>
    <dbReference type="NCBI Taxonomy" id="554117"/>
    <lineage>
        <taxon>Bacteria</taxon>
        <taxon>Bacillati</taxon>
        <taxon>Bacillota</taxon>
        <taxon>Bacilli</taxon>
        <taxon>Bacillales</taxon>
        <taxon>Paenibacillaceae</taxon>
        <taxon>Paenibacillus</taxon>
    </lineage>
</organism>
<evidence type="ECO:0000313" key="1">
    <source>
        <dbReference type="EMBL" id="MEA3569392.1"/>
    </source>
</evidence>
<reference evidence="1 2" key="1">
    <citation type="submission" date="2023-12" db="EMBL/GenBank/DDBJ databases">
        <title>Whole genome sequencing of Paenibacillus phoenicis isolated from the Phoenix Mars Lander spacecraft assembly facility.</title>
        <authorList>
            <person name="Garcia A."/>
            <person name="Venkateswaran K."/>
        </authorList>
    </citation>
    <scope>NUCLEOTIDE SEQUENCE [LARGE SCALE GENOMIC DNA]</scope>
    <source>
        <strain evidence="1 2">3PO2SA</strain>
    </source>
</reference>